<dbReference type="InterPro" id="IPR001789">
    <property type="entry name" value="Sig_transdc_resp-reg_receiver"/>
</dbReference>
<dbReference type="Gene3D" id="1.10.287.130">
    <property type="match status" value="1"/>
</dbReference>
<evidence type="ECO:0000256" key="1">
    <source>
        <dbReference type="ARBA" id="ARBA00000085"/>
    </source>
</evidence>
<dbReference type="Pfam" id="PF00512">
    <property type="entry name" value="HisKA"/>
    <property type="match status" value="1"/>
</dbReference>
<dbReference type="InterPro" id="IPR003660">
    <property type="entry name" value="HAMP_dom"/>
</dbReference>
<dbReference type="InterPro" id="IPR011006">
    <property type="entry name" value="CheY-like_superfamily"/>
</dbReference>
<feature type="domain" description="HAMP" evidence="12">
    <location>
        <begin position="301"/>
        <end position="352"/>
    </location>
</feature>
<sequence>MALPVVHVKSSLLLLALAAVVPLVVFCATAAWLLVDRESDSLVHTALARNSATIGTIDARLLSSIDALRALSASRSLSQHDLQSFHTDAQAVLQTQEGWQNITLAAPDGVQLVNARLPWGTTLIRHLVEPESFRKSLSTGAPAIGNVSQAPKLGGQAGIAVRLPVLMENEVTYVLTAVLNPRIFQDVLEAQRLPPGAMTGVVGTDGRLIARLPRVQPGTPTSRDYDAHTRGKSQGWFRGTTLEGVETYTAFSRSDLTGWSIAYALPAEAVTGGMQGAAFLTLAGLAASLAAALLIAAWLGRLISRPIAALATAAEALPASVPALHVKTHLLELQQLARALQTAGERLQARDEELRVTHEELRRQAQHLQEAAQKKSRFLALLAHELRNPLAPLRTGLALLPGTAEPQRRAEIEAMMDRQIRTLARLIEDLVDVSRIDRGQLALRRERLDLNELVRQAMEVAAPGVQAKRQTMTVRCPPEPLHVDVDGVRLIQVISNLLNNACNYTPPGGTIEMVVTRHEASARITVSDTGVGFTSQEAERMFGMFVRLREGRERSNEGLGIGLTIAQAFAQQHGGTLVGHSEGPGRGAVFTLRLPLSRAPADASVPSPEAPGGQPSLAGRRVLVADDNVDAAETLAALLRGESFDVACVHDGLHAVELGLSWAPQVAFLDIDMPRLSGVQVAQQLRARHGRHIVLAALSGLSRAQLEVQLAEDVFDAFLSKPADPAELLRIAHLAEPG</sequence>
<proteinExistence type="predicted"/>
<keyword evidence="13" id="KW-0067">ATP-binding</keyword>
<keyword evidence="9" id="KW-1133">Transmembrane helix</keyword>
<evidence type="ECO:0000256" key="2">
    <source>
        <dbReference type="ARBA" id="ARBA00004370"/>
    </source>
</evidence>
<dbReference type="CDD" id="cd18774">
    <property type="entry name" value="PDC2_HK_sensor"/>
    <property type="match status" value="1"/>
</dbReference>
<dbReference type="Gene3D" id="6.10.340.10">
    <property type="match status" value="1"/>
</dbReference>
<dbReference type="SMART" id="SM00388">
    <property type="entry name" value="HisKA"/>
    <property type="match status" value="1"/>
</dbReference>
<evidence type="ECO:0000256" key="9">
    <source>
        <dbReference type="SAM" id="Phobius"/>
    </source>
</evidence>
<comment type="catalytic activity">
    <reaction evidence="1">
        <text>ATP + protein L-histidine = ADP + protein N-phospho-L-histidine.</text>
        <dbReference type="EC" id="2.7.13.3"/>
    </reaction>
</comment>
<evidence type="ECO:0000259" key="11">
    <source>
        <dbReference type="PROSITE" id="PS50110"/>
    </source>
</evidence>
<dbReference type="PROSITE" id="PS50110">
    <property type="entry name" value="RESPONSE_REGULATORY"/>
    <property type="match status" value="1"/>
</dbReference>
<dbReference type="PROSITE" id="PS50885">
    <property type="entry name" value="HAMP"/>
    <property type="match status" value="1"/>
</dbReference>
<accession>A0ABT7LQN9</accession>
<feature type="transmembrane region" description="Helical" evidence="9">
    <location>
        <begin position="277"/>
        <end position="299"/>
    </location>
</feature>
<reference evidence="13 14" key="1">
    <citation type="submission" date="2023-06" db="EMBL/GenBank/DDBJ databases">
        <title>Pelomonas sp. APW6 16S ribosomal RNA gene genome sequencing and assembly.</title>
        <authorList>
            <person name="Woo H."/>
        </authorList>
    </citation>
    <scope>NUCLEOTIDE SEQUENCE [LARGE SCALE GENOMIC DNA]</scope>
    <source>
        <strain evidence="13 14">APW6</strain>
    </source>
</reference>
<evidence type="ECO:0000259" key="12">
    <source>
        <dbReference type="PROSITE" id="PS50885"/>
    </source>
</evidence>
<dbReference type="Pfam" id="PF02518">
    <property type="entry name" value="HATPase_c"/>
    <property type="match status" value="1"/>
</dbReference>
<keyword evidence="9" id="KW-0472">Membrane</keyword>
<dbReference type="InterPro" id="IPR036890">
    <property type="entry name" value="HATPase_C_sf"/>
</dbReference>
<dbReference type="PANTHER" id="PTHR43047:SF72">
    <property type="entry name" value="OSMOSENSING HISTIDINE PROTEIN KINASE SLN1"/>
    <property type="match status" value="1"/>
</dbReference>
<keyword evidence="14" id="KW-1185">Reference proteome</keyword>
<evidence type="ECO:0000256" key="5">
    <source>
        <dbReference type="ARBA" id="ARBA00022679"/>
    </source>
</evidence>
<name>A0ABT7LQN9_9BURK</name>
<evidence type="ECO:0000256" key="3">
    <source>
        <dbReference type="ARBA" id="ARBA00012438"/>
    </source>
</evidence>
<dbReference type="Gene3D" id="3.40.50.2300">
    <property type="match status" value="1"/>
</dbReference>
<dbReference type="InterPro" id="IPR005467">
    <property type="entry name" value="His_kinase_dom"/>
</dbReference>
<evidence type="ECO:0000313" key="13">
    <source>
        <dbReference type="EMBL" id="MDL5033806.1"/>
    </source>
</evidence>
<dbReference type="InterPro" id="IPR036097">
    <property type="entry name" value="HisK_dim/P_sf"/>
</dbReference>
<evidence type="ECO:0000256" key="6">
    <source>
        <dbReference type="ARBA" id="ARBA00022777"/>
    </source>
</evidence>
<evidence type="ECO:0000256" key="7">
    <source>
        <dbReference type="PROSITE-ProRule" id="PRU00169"/>
    </source>
</evidence>
<evidence type="ECO:0000313" key="14">
    <source>
        <dbReference type="Proteomes" id="UP001238603"/>
    </source>
</evidence>
<feature type="domain" description="Response regulatory" evidence="11">
    <location>
        <begin position="621"/>
        <end position="736"/>
    </location>
</feature>
<keyword evidence="8" id="KW-0175">Coiled coil</keyword>
<dbReference type="SMART" id="SM00448">
    <property type="entry name" value="REC"/>
    <property type="match status" value="1"/>
</dbReference>
<dbReference type="EC" id="2.7.13.3" evidence="3"/>
<comment type="subcellular location">
    <subcellularLocation>
        <location evidence="2">Membrane</location>
    </subcellularLocation>
</comment>
<dbReference type="RefSeq" id="WP_285983882.1">
    <property type="nucleotide sequence ID" value="NZ_JASVDS010000005.1"/>
</dbReference>
<dbReference type="PROSITE" id="PS50109">
    <property type="entry name" value="HIS_KIN"/>
    <property type="match status" value="1"/>
</dbReference>
<keyword evidence="4 7" id="KW-0597">Phosphoprotein</keyword>
<dbReference type="Gene3D" id="3.30.565.10">
    <property type="entry name" value="Histidine kinase-like ATPase, C-terminal domain"/>
    <property type="match status" value="1"/>
</dbReference>
<dbReference type="PANTHER" id="PTHR43047">
    <property type="entry name" value="TWO-COMPONENT HISTIDINE PROTEIN KINASE"/>
    <property type="match status" value="1"/>
</dbReference>
<organism evidence="13 14">
    <name type="scientific">Roseateles subflavus</name>
    <dbReference type="NCBI Taxonomy" id="3053353"/>
    <lineage>
        <taxon>Bacteria</taxon>
        <taxon>Pseudomonadati</taxon>
        <taxon>Pseudomonadota</taxon>
        <taxon>Betaproteobacteria</taxon>
        <taxon>Burkholderiales</taxon>
        <taxon>Sphaerotilaceae</taxon>
        <taxon>Roseateles</taxon>
    </lineage>
</organism>
<dbReference type="SUPFAM" id="SSF52172">
    <property type="entry name" value="CheY-like"/>
    <property type="match status" value="1"/>
</dbReference>
<dbReference type="Pfam" id="PF00072">
    <property type="entry name" value="Response_reg"/>
    <property type="match status" value="1"/>
</dbReference>
<keyword evidence="5" id="KW-0808">Transferase</keyword>
<keyword evidence="13" id="KW-0547">Nucleotide-binding</keyword>
<evidence type="ECO:0000259" key="10">
    <source>
        <dbReference type="PROSITE" id="PS50109"/>
    </source>
</evidence>
<dbReference type="SUPFAM" id="SSF55874">
    <property type="entry name" value="ATPase domain of HSP90 chaperone/DNA topoisomerase II/histidine kinase"/>
    <property type="match status" value="1"/>
</dbReference>
<evidence type="ECO:0000256" key="8">
    <source>
        <dbReference type="SAM" id="Coils"/>
    </source>
</evidence>
<dbReference type="EMBL" id="JASVDS010000005">
    <property type="protein sequence ID" value="MDL5033806.1"/>
    <property type="molecule type" value="Genomic_DNA"/>
</dbReference>
<feature type="modified residue" description="4-aspartylphosphate" evidence="7">
    <location>
        <position position="670"/>
    </location>
</feature>
<gene>
    <name evidence="13" type="ORF">QRD43_17985</name>
</gene>
<comment type="caution">
    <text evidence="13">The sequence shown here is derived from an EMBL/GenBank/DDBJ whole genome shotgun (WGS) entry which is preliminary data.</text>
</comment>
<dbReference type="InterPro" id="IPR003661">
    <property type="entry name" value="HisK_dim/P_dom"/>
</dbReference>
<keyword evidence="6" id="KW-0418">Kinase</keyword>
<evidence type="ECO:0000256" key="4">
    <source>
        <dbReference type="ARBA" id="ARBA00022553"/>
    </source>
</evidence>
<dbReference type="GO" id="GO:0005524">
    <property type="term" value="F:ATP binding"/>
    <property type="evidence" value="ECO:0007669"/>
    <property type="project" value="UniProtKB-KW"/>
</dbReference>
<protein>
    <recommendedName>
        <fullName evidence="3">histidine kinase</fullName>
        <ecNumber evidence="3">2.7.13.3</ecNumber>
    </recommendedName>
</protein>
<keyword evidence="9" id="KW-0812">Transmembrane</keyword>
<dbReference type="SUPFAM" id="SSF47384">
    <property type="entry name" value="Homodimeric domain of signal transducing histidine kinase"/>
    <property type="match status" value="1"/>
</dbReference>
<dbReference type="InterPro" id="IPR004358">
    <property type="entry name" value="Sig_transdc_His_kin-like_C"/>
</dbReference>
<dbReference type="SMART" id="SM00387">
    <property type="entry name" value="HATPase_c"/>
    <property type="match status" value="1"/>
</dbReference>
<dbReference type="InterPro" id="IPR003594">
    <property type="entry name" value="HATPase_dom"/>
</dbReference>
<feature type="transmembrane region" description="Helical" evidence="9">
    <location>
        <begin position="12"/>
        <end position="35"/>
    </location>
</feature>
<feature type="coiled-coil region" evidence="8">
    <location>
        <begin position="330"/>
        <end position="371"/>
    </location>
</feature>
<dbReference type="Gene3D" id="3.30.450.20">
    <property type="entry name" value="PAS domain"/>
    <property type="match status" value="1"/>
</dbReference>
<dbReference type="Proteomes" id="UP001238603">
    <property type="component" value="Unassembled WGS sequence"/>
</dbReference>
<dbReference type="PRINTS" id="PR00344">
    <property type="entry name" value="BCTRLSENSOR"/>
</dbReference>
<dbReference type="CDD" id="cd00082">
    <property type="entry name" value="HisKA"/>
    <property type="match status" value="1"/>
</dbReference>
<feature type="domain" description="Histidine kinase" evidence="10">
    <location>
        <begin position="381"/>
        <end position="598"/>
    </location>
</feature>